<keyword evidence="1" id="KW-1133">Transmembrane helix</keyword>
<feature type="transmembrane region" description="Helical" evidence="1">
    <location>
        <begin position="65"/>
        <end position="88"/>
    </location>
</feature>
<keyword evidence="3" id="KW-1185">Reference proteome</keyword>
<keyword evidence="1" id="KW-0812">Transmembrane</keyword>
<dbReference type="EnsemblMetazoa" id="GBRI028197-RA">
    <property type="protein sequence ID" value="GBRI028197-PA"/>
    <property type="gene ID" value="GBRI028197"/>
</dbReference>
<dbReference type="Proteomes" id="UP000091820">
    <property type="component" value="Unassembled WGS sequence"/>
</dbReference>
<evidence type="ECO:0000313" key="2">
    <source>
        <dbReference type="EnsemblMetazoa" id="GBRI028197-PA"/>
    </source>
</evidence>
<keyword evidence="1" id="KW-0472">Membrane</keyword>
<sequence>MEMLHSSVQSRFSAFKVSEEVERSDYIEFQCFLLTLHDPDRVSESLVHDNAIIPKIFSTTCYFRMFLNCSLVGIVLKLLITVVVSASLVSETDVVSSSAVVVVVVKVGTAAVTDNPSNVI</sequence>
<dbReference type="VEuPathDB" id="VectorBase:GBRI028197"/>
<proteinExistence type="predicted"/>
<reference evidence="3" key="1">
    <citation type="submission" date="2014-03" db="EMBL/GenBank/DDBJ databases">
        <authorList>
            <person name="Aksoy S."/>
            <person name="Warren W."/>
            <person name="Wilson R.K."/>
        </authorList>
    </citation>
    <scope>NUCLEOTIDE SEQUENCE [LARGE SCALE GENOMIC DNA]</scope>
    <source>
        <strain evidence="3">IAEA</strain>
    </source>
</reference>
<reference evidence="2" key="2">
    <citation type="submission" date="2020-05" db="UniProtKB">
        <authorList>
            <consortium name="EnsemblMetazoa"/>
        </authorList>
    </citation>
    <scope>IDENTIFICATION</scope>
    <source>
        <strain evidence="2">IAEA</strain>
    </source>
</reference>
<evidence type="ECO:0000313" key="3">
    <source>
        <dbReference type="Proteomes" id="UP000091820"/>
    </source>
</evidence>
<name>A0A1A9WQG6_9MUSC</name>
<protein>
    <submittedName>
        <fullName evidence="2">Uncharacterized protein</fullName>
    </submittedName>
</protein>
<evidence type="ECO:0000256" key="1">
    <source>
        <dbReference type="SAM" id="Phobius"/>
    </source>
</evidence>
<accession>A0A1A9WQG6</accession>
<dbReference type="AlphaFoldDB" id="A0A1A9WQG6"/>
<organism evidence="2 3">
    <name type="scientific">Glossina brevipalpis</name>
    <dbReference type="NCBI Taxonomy" id="37001"/>
    <lineage>
        <taxon>Eukaryota</taxon>
        <taxon>Metazoa</taxon>
        <taxon>Ecdysozoa</taxon>
        <taxon>Arthropoda</taxon>
        <taxon>Hexapoda</taxon>
        <taxon>Insecta</taxon>
        <taxon>Pterygota</taxon>
        <taxon>Neoptera</taxon>
        <taxon>Endopterygota</taxon>
        <taxon>Diptera</taxon>
        <taxon>Brachycera</taxon>
        <taxon>Muscomorpha</taxon>
        <taxon>Hippoboscoidea</taxon>
        <taxon>Glossinidae</taxon>
        <taxon>Glossina</taxon>
    </lineage>
</organism>